<reference evidence="1 2" key="1">
    <citation type="submission" date="2009-01" db="EMBL/GenBank/DDBJ databases">
        <authorList>
            <person name="Fulton L."/>
            <person name="Clifton S."/>
            <person name="Fulton B."/>
            <person name="Xu J."/>
            <person name="Minx P."/>
            <person name="Pepin K.H."/>
            <person name="Johnson M."/>
            <person name="Bhonagiri V."/>
            <person name="Nash W.E."/>
            <person name="Mardis E.R."/>
            <person name="Wilson R.K."/>
        </authorList>
    </citation>
    <scope>NUCLEOTIDE SEQUENCE [LARGE SCALE GENOMIC DNA]</scope>
    <source>
        <strain evidence="1 2">DSM 3353</strain>
    </source>
</reference>
<accession>C0F0F5</accession>
<reference evidence="1 2" key="2">
    <citation type="submission" date="2009-02" db="EMBL/GenBank/DDBJ databases">
        <title>Draft genome sequence of Eubacterium hallii (DSM 3353).</title>
        <authorList>
            <person name="Sudarsanam P."/>
            <person name="Ley R."/>
            <person name="Guruge J."/>
            <person name="Turnbaugh P.J."/>
            <person name="Mahowald M."/>
            <person name="Liep D."/>
            <person name="Gordon J."/>
        </authorList>
    </citation>
    <scope>NUCLEOTIDE SEQUENCE [LARGE SCALE GENOMIC DNA]</scope>
    <source>
        <strain evidence="1 2">DSM 3353</strain>
    </source>
</reference>
<dbReference type="AlphaFoldDB" id="C0F0F5"/>
<name>C0F0F5_9FIRM</name>
<evidence type="ECO:0000313" key="1">
    <source>
        <dbReference type="EMBL" id="EEG35001.1"/>
    </source>
</evidence>
<evidence type="ECO:0000313" key="2">
    <source>
        <dbReference type="Proteomes" id="UP000003174"/>
    </source>
</evidence>
<comment type="caution">
    <text evidence="1">The sequence shown here is derived from an EMBL/GenBank/DDBJ whole genome shotgun (WGS) entry which is preliminary data.</text>
</comment>
<dbReference type="EMBL" id="ACEP01000167">
    <property type="protein sequence ID" value="EEG35001.1"/>
    <property type="molecule type" value="Genomic_DNA"/>
</dbReference>
<dbReference type="Proteomes" id="UP000003174">
    <property type="component" value="Unassembled WGS sequence"/>
</dbReference>
<organism evidence="1 2">
    <name type="scientific">Anaerobutyricum hallii DSM 3353</name>
    <dbReference type="NCBI Taxonomy" id="411469"/>
    <lineage>
        <taxon>Bacteria</taxon>
        <taxon>Bacillati</taxon>
        <taxon>Bacillota</taxon>
        <taxon>Clostridia</taxon>
        <taxon>Lachnospirales</taxon>
        <taxon>Lachnospiraceae</taxon>
        <taxon>Anaerobutyricum</taxon>
    </lineage>
</organism>
<sequence>MFAYALASTLCSEATNIAYCLSLGAVFGCWSKIRIHVGEFGDCLEDYIWERMENGLLKINVIYCYNVKARI</sequence>
<protein>
    <submittedName>
        <fullName evidence="1">Uncharacterized protein</fullName>
    </submittedName>
</protein>
<gene>
    <name evidence="1" type="ORF">EUBHAL_03175</name>
</gene>
<proteinExistence type="predicted"/>